<organism evidence="2 3">
    <name type="scientific">Roseateles saccharophilus</name>
    <name type="common">Pseudomonas saccharophila</name>
    <dbReference type="NCBI Taxonomy" id="304"/>
    <lineage>
        <taxon>Bacteria</taxon>
        <taxon>Pseudomonadati</taxon>
        <taxon>Pseudomonadota</taxon>
        <taxon>Betaproteobacteria</taxon>
        <taxon>Burkholderiales</taxon>
        <taxon>Sphaerotilaceae</taxon>
        <taxon>Roseateles</taxon>
    </lineage>
</organism>
<dbReference type="RefSeq" id="WP_310262499.1">
    <property type="nucleotide sequence ID" value="NZ_JAVDXU010000001.1"/>
</dbReference>
<keyword evidence="3" id="KW-1185">Reference proteome</keyword>
<reference evidence="2 3" key="1">
    <citation type="submission" date="2023-07" db="EMBL/GenBank/DDBJ databases">
        <title>Sorghum-associated microbial communities from plants grown in Nebraska, USA.</title>
        <authorList>
            <person name="Schachtman D."/>
        </authorList>
    </citation>
    <scope>NUCLEOTIDE SEQUENCE [LARGE SCALE GENOMIC DNA]</scope>
    <source>
        <strain evidence="2 3">BE314</strain>
    </source>
</reference>
<dbReference type="EMBL" id="JAVDXU010000001">
    <property type="protein sequence ID" value="MDR7268654.1"/>
    <property type="molecule type" value="Genomic_DNA"/>
</dbReference>
<evidence type="ECO:0000256" key="1">
    <source>
        <dbReference type="SAM" id="Phobius"/>
    </source>
</evidence>
<accession>A0ABU1YIH7</accession>
<keyword evidence="1" id="KW-0472">Membrane</keyword>
<evidence type="ECO:0000313" key="3">
    <source>
        <dbReference type="Proteomes" id="UP001180453"/>
    </source>
</evidence>
<protein>
    <submittedName>
        <fullName evidence="2">ElaB/YqjD/DUF883 family membrane-anchored ribosome-binding protein</fullName>
    </submittedName>
</protein>
<name>A0ABU1YIH7_ROSSA</name>
<keyword evidence="1" id="KW-1133">Transmembrane helix</keyword>
<dbReference type="Proteomes" id="UP001180453">
    <property type="component" value="Unassembled WGS sequence"/>
</dbReference>
<evidence type="ECO:0000313" key="2">
    <source>
        <dbReference type="EMBL" id="MDR7268654.1"/>
    </source>
</evidence>
<feature type="transmembrane region" description="Helical" evidence="1">
    <location>
        <begin position="41"/>
        <end position="61"/>
    </location>
</feature>
<gene>
    <name evidence="2" type="ORF">J2X20_001283</name>
</gene>
<sequence length="67" mass="7198">MGHSDLMHQAADAVTPMLRDVSSRVAHASDRTLGYVRNEPVRAAIAAAAVGTLAFALWHLLSSRNSR</sequence>
<keyword evidence="1" id="KW-0812">Transmembrane</keyword>
<proteinExistence type="predicted"/>
<comment type="caution">
    <text evidence="2">The sequence shown here is derived from an EMBL/GenBank/DDBJ whole genome shotgun (WGS) entry which is preliminary data.</text>
</comment>